<accession>A0A4Y5TRI3</accession>
<keyword evidence="2" id="KW-1185">Reference proteome</keyword>
<sequence length="125" mass="14236">MMSAEEAYNKTVEKEQEIEEELVQNSVDFIKNKVLPSIKEAVELGQYWCVISDVNINKQEVEAVNRFLIGKGYSVSVQENDYVTYLQNALSPRIKSLTITWLVTEPSNKKIGFLTKLYNKITGGN</sequence>
<organism evidence="1 2">
    <name type="scientific">Enterococcus phage vB_OCPT_Ben</name>
    <dbReference type="NCBI Taxonomy" id="2587819"/>
    <lineage>
        <taxon>Viruses</taxon>
        <taxon>Duplodnaviria</taxon>
        <taxon>Heunggongvirae</taxon>
        <taxon>Uroviricota</taxon>
        <taxon>Caudoviricetes</taxon>
        <taxon>Herelleviridae</taxon>
        <taxon>Brockvirinae</taxon>
        <taxon>Schiekvirus</taxon>
        <taxon>Schiekvirus ben</taxon>
    </lineage>
</organism>
<proteinExistence type="predicted"/>
<reference evidence="1 2" key="1">
    <citation type="submission" date="2019-06" db="EMBL/GenBank/DDBJ databases">
        <authorList>
            <person name="Wandro S."/>
        </authorList>
    </citation>
    <scope>NUCLEOTIDE SEQUENCE [LARGE SCALE GENOMIC DNA]</scope>
</reference>
<protein>
    <submittedName>
        <fullName evidence="1">Uncharacterized protein</fullName>
    </submittedName>
</protein>
<evidence type="ECO:0000313" key="2">
    <source>
        <dbReference type="Proteomes" id="UP000315279"/>
    </source>
</evidence>
<evidence type="ECO:0000313" key="1">
    <source>
        <dbReference type="EMBL" id="QDB71623.1"/>
    </source>
</evidence>
<name>A0A4Y5TRI3_9CAUD</name>
<dbReference type="Proteomes" id="UP000315279">
    <property type="component" value="Segment"/>
</dbReference>
<dbReference type="EMBL" id="MN027503">
    <property type="protein sequence ID" value="QDB71623.1"/>
    <property type="molecule type" value="Genomic_DNA"/>
</dbReference>